<organism evidence="2 3">
    <name type="scientific">Kineothrix alysoides</name>
    <dbReference type="NCBI Taxonomy" id="1469948"/>
    <lineage>
        <taxon>Bacteria</taxon>
        <taxon>Bacillati</taxon>
        <taxon>Bacillota</taxon>
        <taxon>Clostridia</taxon>
        <taxon>Lachnospirales</taxon>
        <taxon>Lachnospiraceae</taxon>
        <taxon>Kineothrix</taxon>
    </lineage>
</organism>
<evidence type="ECO:0000313" key="3">
    <source>
        <dbReference type="Proteomes" id="UP000295718"/>
    </source>
</evidence>
<dbReference type="InterPro" id="IPR050469">
    <property type="entry name" value="Diguanylate_Cyclase"/>
</dbReference>
<dbReference type="EMBL" id="SLUO01000012">
    <property type="protein sequence ID" value="TCL56205.1"/>
    <property type="molecule type" value="Genomic_DNA"/>
</dbReference>
<dbReference type="InterPro" id="IPR000160">
    <property type="entry name" value="GGDEF_dom"/>
</dbReference>
<comment type="caution">
    <text evidence="2">The sequence shown here is derived from an EMBL/GenBank/DDBJ whole genome shotgun (WGS) entry which is preliminary data.</text>
</comment>
<dbReference type="InterPro" id="IPR029787">
    <property type="entry name" value="Nucleotide_cyclase"/>
</dbReference>
<dbReference type="SUPFAM" id="SSF55073">
    <property type="entry name" value="Nucleotide cyclase"/>
    <property type="match status" value="1"/>
</dbReference>
<name>A0A4R1QUL7_9FIRM</name>
<keyword evidence="3" id="KW-1185">Reference proteome</keyword>
<dbReference type="AlphaFoldDB" id="A0A4R1QUL7"/>
<protein>
    <submittedName>
        <fullName evidence="2">Diguanylate cyclase (GGDEF)-like protein</fullName>
    </submittedName>
</protein>
<dbReference type="SMART" id="SM00267">
    <property type="entry name" value="GGDEF"/>
    <property type="match status" value="1"/>
</dbReference>
<dbReference type="GO" id="GO:0052621">
    <property type="term" value="F:diguanylate cyclase activity"/>
    <property type="evidence" value="ECO:0007669"/>
    <property type="project" value="TreeGrafter"/>
</dbReference>
<reference evidence="2 3" key="1">
    <citation type="submission" date="2019-03" db="EMBL/GenBank/DDBJ databases">
        <title>Genomic Encyclopedia of Type Strains, Phase IV (KMG-IV): sequencing the most valuable type-strain genomes for metagenomic binning, comparative biology and taxonomic classification.</title>
        <authorList>
            <person name="Goeker M."/>
        </authorList>
    </citation>
    <scope>NUCLEOTIDE SEQUENCE [LARGE SCALE GENOMIC DNA]</scope>
    <source>
        <strain evidence="2 3">DSM 100556</strain>
    </source>
</reference>
<dbReference type="PANTHER" id="PTHR45138:SF9">
    <property type="entry name" value="DIGUANYLATE CYCLASE DGCM-RELATED"/>
    <property type="match status" value="1"/>
</dbReference>
<dbReference type="Gene3D" id="3.30.70.270">
    <property type="match status" value="1"/>
</dbReference>
<dbReference type="Pfam" id="PF00990">
    <property type="entry name" value="GGDEF"/>
    <property type="match status" value="1"/>
</dbReference>
<dbReference type="CDD" id="cd06225">
    <property type="entry name" value="HAMP"/>
    <property type="match status" value="1"/>
</dbReference>
<accession>A0A4R1QUL7</accession>
<dbReference type="PANTHER" id="PTHR45138">
    <property type="entry name" value="REGULATORY COMPONENTS OF SENSORY TRANSDUCTION SYSTEM"/>
    <property type="match status" value="1"/>
</dbReference>
<dbReference type="NCBIfam" id="TIGR00254">
    <property type="entry name" value="GGDEF"/>
    <property type="match status" value="1"/>
</dbReference>
<dbReference type="CDD" id="cd01949">
    <property type="entry name" value="GGDEF"/>
    <property type="match status" value="1"/>
</dbReference>
<dbReference type="InterPro" id="IPR043128">
    <property type="entry name" value="Rev_trsase/Diguanyl_cyclase"/>
</dbReference>
<dbReference type="Gene3D" id="1.10.287.130">
    <property type="match status" value="1"/>
</dbReference>
<dbReference type="STRING" id="1469948.GCA_000732725_00556"/>
<dbReference type="Proteomes" id="UP000295718">
    <property type="component" value="Unassembled WGS sequence"/>
</dbReference>
<gene>
    <name evidence="2" type="ORF">EDD76_11232</name>
</gene>
<dbReference type="PROSITE" id="PS50887">
    <property type="entry name" value="GGDEF"/>
    <property type="match status" value="1"/>
</dbReference>
<feature type="domain" description="GGDEF" evidence="1">
    <location>
        <begin position="273"/>
        <end position="403"/>
    </location>
</feature>
<evidence type="ECO:0000313" key="2">
    <source>
        <dbReference type="EMBL" id="TCL56205.1"/>
    </source>
</evidence>
<proteinExistence type="predicted"/>
<dbReference type="OrthoDB" id="9804955at2"/>
<evidence type="ECO:0000259" key="1">
    <source>
        <dbReference type="PROSITE" id="PS50887"/>
    </source>
</evidence>
<sequence length="403" mass="46960">MSMEQNDTDVLFEYLRKILFERNTPMLSAQEVSPESEKLVNGMNLFHDWLEENFRFANDIAEGNLNGIEPSKDNPLCAPLKMLRSNLSHLMWQTKQVADGDYSQRVAMLGEFSTAFNTMTMQLKQREAALKEHNALLSHITDNIGEYVAVLDEETRESLYENKALVDMSIEEPRLAEDLRYSISRYDMESSGRSWEISLLSSEEEGRTLYYHVDSFYIDWQGKKAIAHLLRDVTEQKEWESSIEYAANSDALTGLFNRRYCMEMMERYIENKRDFLVCFVDLDKLKYVNDTFGHCHGDEYILTMAAVLKETVRKDDIICRIGGDEFVILMPKCTEKHSKMRMNQARNRLLRLTEEKNLKYPMSLSYGVIACGENNTLSAEEILDESDKEMYLFKQAHRSEWKA</sequence>